<dbReference type="PANTHER" id="PTHR45875">
    <property type="entry name" value="METHYLTRANSFERASE N6AMT1"/>
    <property type="match status" value="1"/>
</dbReference>
<proteinExistence type="inferred from homology"/>
<comment type="similarity">
    <text evidence="1">Belongs to the eukaryotic/archaeal PrmC-related family.</text>
</comment>
<dbReference type="GO" id="GO:0032259">
    <property type="term" value="P:methylation"/>
    <property type="evidence" value="ECO:0007669"/>
    <property type="project" value="UniProtKB-KW"/>
</dbReference>
<organism evidence="6 7">
    <name type="scientific">Nonomuraea insulae</name>
    <dbReference type="NCBI Taxonomy" id="1616787"/>
    <lineage>
        <taxon>Bacteria</taxon>
        <taxon>Bacillati</taxon>
        <taxon>Actinomycetota</taxon>
        <taxon>Actinomycetes</taxon>
        <taxon>Streptosporangiales</taxon>
        <taxon>Streptosporangiaceae</taxon>
        <taxon>Nonomuraea</taxon>
    </lineage>
</organism>
<keyword evidence="2 6" id="KW-0489">Methyltransferase</keyword>
<dbReference type="RefSeq" id="WP_379525205.1">
    <property type="nucleotide sequence ID" value="NZ_JBHSPA010000136.1"/>
</dbReference>
<dbReference type="SUPFAM" id="SSF53335">
    <property type="entry name" value="S-adenosyl-L-methionine-dependent methyltransferases"/>
    <property type="match status" value="1"/>
</dbReference>
<dbReference type="CDD" id="cd02440">
    <property type="entry name" value="AdoMet_MTases"/>
    <property type="match status" value="1"/>
</dbReference>
<protein>
    <submittedName>
        <fullName evidence="6">Methyltransferase</fullName>
    </submittedName>
</protein>
<dbReference type="InterPro" id="IPR052190">
    <property type="entry name" value="Euk-Arch_PrmC-MTase"/>
</dbReference>
<dbReference type="InterPro" id="IPR002052">
    <property type="entry name" value="DNA_methylase_N6_adenine_CS"/>
</dbReference>
<evidence type="ECO:0000259" key="5">
    <source>
        <dbReference type="Pfam" id="PF05175"/>
    </source>
</evidence>
<dbReference type="PROSITE" id="PS00092">
    <property type="entry name" value="N6_MTASE"/>
    <property type="match status" value="1"/>
</dbReference>
<gene>
    <name evidence="6" type="ORF">ACFPZ3_69260</name>
</gene>
<evidence type="ECO:0000313" key="7">
    <source>
        <dbReference type="Proteomes" id="UP001596058"/>
    </source>
</evidence>
<evidence type="ECO:0000256" key="1">
    <source>
        <dbReference type="ARBA" id="ARBA00006149"/>
    </source>
</evidence>
<evidence type="ECO:0000256" key="2">
    <source>
        <dbReference type="ARBA" id="ARBA00022603"/>
    </source>
</evidence>
<feature type="domain" description="Methyltransferase small" evidence="5">
    <location>
        <begin position="65"/>
        <end position="193"/>
    </location>
</feature>
<dbReference type="Pfam" id="PF05175">
    <property type="entry name" value="MTS"/>
    <property type="match status" value="1"/>
</dbReference>
<dbReference type="EMBL" id="JBHSPA010000136">
    <property type="protein sequence ID" value="MFC5835794.1"/>
    <property type="molecule type" value="Genomic_DNA"/>
</dbReference>
<dbReference type="GO" id="GO:0008168">
    <property type="term" value="F:methyltransferase activity"/>
    <property type="evidence" value="ECO:0007669"/>
    <property type="project" value="UniProtKB-KW"/>
</dbReference>
<evidence type="ECO:0000313" key="6">
    <source>
        <dbReference type="EMBL" id="MFC5835794.1"/>
    </source>
</evidence>
<accession>A0ABW1DCJ5</accession>
<dbReference type="PANTHER" id="PTHR45875:SF1">
    <property type="entry name" value="METHYLTRANSFERASE N6AMT1"/>
    <property type="match status" value="1"/>
</dbReference>
<sequence>MESVTMAEKSTYVPLVSPEHAERIRRWHENAYRAAREEGASEQTFSYLGLTLVVPPGVQPITGMSHLLGEAVAAEVRQGDRVLDMGTGSGVNALLAASMGAEVLAVDVNPLAVEAARRNAERNGVSLEVRESDVFGAVEGEFDLIVFDPPFRWFAPRDPLESATTDEGYRAMIAFFRDVRRHLAPGGRLLIFFGTSGDLEYLLSLAREAGFGAEVVAHGDLVKDDWRVDYYTFLMRVGGAGGDLD</sequence>
<dbReference type="InterPro" id="IPR007848">
    <property type="entry name" value="Small_mtfrase_dom"/>
</dbReference>
<dbReference type="InterPro" id="IPR029063">
    <property type="entry name" value="SAM-dependent_MTases_sf"/>
</dbReference>
<comment type="caution">
    <text evidence="6">The sequence shown here is derived from an EMBL/GenBank/DDBJ whole genome shotgun (WGS) entry which is preliminary data.</text>
</comment>
<keyword evidence="4" id="KW-0949">S-adenosyl-L-methionine</keyword>
<reference evidence="7" key="1">
    <citation type="journal article" date="2019" name="Int. J. Syst. Evol. Microbiol.">
        <title>The Global Catalogue of Microorganisms (GCM) 10K type strain sequencing project: providing services to taxonomists for standard genome sequencing and annotation.</title>
        <authorList>
            <consortium name="The Broad Institute Genomics Platform"/>
            <consortium name="The Broad Institute Genome Sequencing Center for Infectious Disease"/>
            <person name="Wu L."/>
            <person name="Ma J."/>
        </authorList>
    </citation>
    <scope>NUCLEOTIDE SEQUENCE [LARGE SCALE GENOMIC DNA]</scope>
    <source>
        <strain evidence="7">CCUG 53903</strain>
    </source>
</reference>
<name>A0ABW1DCJ5_9ACTN</name>
<keyword evidence="7" id="KW-1185">Reference proteome</keyword>
<evidence type="ECO:0000256" key="3">
    <source>
        <dbReference type="ARBA" id="ARBA00022679"/>
    </source>
</evidence>
<keyword evidence="3" id="KW-0808">Transferase</keyword>
<dbReference type="Proteomes" id="UP001596058">
    <property type="component" value="Unassembled WGS sequence"/>
</dbReference>
<dbReference type="Gene3D" id="3.40.50.150">
    <property type="entry name" value="Vaccinia Virus protein VP39"/>
    <property type="match status" value="1"/>
</dbReference>
<evidence type="ECO:0000256" key="4">
    <source>
        <dbReference type="ARBA" id="ARBA00022691"/>
    </source>
</evidence>